<evidence type="ECO:0000313" key="1">
    <source>
        <dbReference type="EMBL" id="APC97645.1"/>
    </source>
</evidence>
<name>A0A1J0KV32_9GAMM</name>
<organism evidence="1 2">
    <name type="scientific">Francisella frigiditurris</name>
    <dbReference type="NCBI Taxonomy" id="1542390"/>
    <lineage>
        <taxon>Bacteria</taxon>
        <taxon>Pseudomonadati</taxon>
        <taxon>Pseudomonadota</taxon>
        <taxon>Gammaproteobacteria</taxon>
        <taxon>Thiotrichales</taxon>
        <taxon>Francisellaceae</taxon>
        <taxon>Francisella</taxon>
    </lineage>
</organism>
<dbReference type="EMBL" id="CP009654">
    <property type="protein sequence ID" value="APC97645.1"/>
    <property type="molecule type" value="Genomic_DNA"/>
</dbReference>
<keyword evidence="2" id="KW-1185">Reference proteome</keyword>
<accession>A0A1J0KV32</accession>
<sequence length="107" mass="12653">MKSNLINADEIISMFDTEIFKEAVEELEQNEILFEGQFPFLNDSSMRDRNLNAQKEILKKFGYCNPDDIHNLSFEVGEGWMHCFCVFGNRFEEIKDVRNAVIEYFKK</sequence>
<protein>
    <submittedName>
        <fullName evidence="1">Uncharacterized protein</fullName>
    </submittedName>
</protein>
<proteinExistence type="predicted"/>
<gene>
    <name evidence="1" type="ORF">KX01_316</name>
</gene>
<dbReference type="KEGG" id="frc:KX01_316"/>
<evidence type="ECO:0000313" key="2">
    <source>
        <dbReference type="Proteomes" id="UP000182521"/>
    </source>
</evidence>
<dbReference type="Proteomes" id="UP000182521">
    <property type="component" value="Chromosome"/>
</dbReference>
<dbReference type="STRING" id="1542390.KX01_316"/>
<dbReference type="RefSeq" id="WP_071663326.1">
    <property type="nucleotide sequence ID" value="NZ_CP009654.1"/>
</dbReference>
<dbReference type="OrthoDB" id="7065691at2"/>
<dbReference type="AlphaFoldDB" id="A0A1J0KV32"/>
<reference evidence="2" key="1">
    <citation type="submission" date="2014-10" db="EMBL/GenBank/DDBJ databases">
        <authorList>
            <person name="Kuske C.R."/>
            <person name="Challacombe J.F."/>
            <person name="Daligault H.E."/>
            <person name="Davenport K.W."/>
            <person name="Johnson S.L."/>
            <person name="Siddaramappa S."/>
            <person name="Petersen J.M."/>
        </authorList>
    </citation>
    <scope>NUCLEOTIDE SEQUENCE [LARGE SCALE GENOMIC DNA]</scope>
    <source>
        <strain evidence="2">CA97-1460</strain>
    </source>
</reference>